<feature type="compositionally biased region" description="Pro residues" evidence="1">
    <location>
        <begin position="167"/>
        <end position="200"/>
    </location>
</feature>
<keyword evidence="4" id="KW-1185">Reference proteome</keyword>
<accession>A0A0E0C1W9</accession>
<dbReference type="Proteomes" id="UP000008021">
    <property type="component" value="Chromosome 1"/>
</dbReference>
<evidence type="ECO:0000256" key="1">
    <source>
        <dbReference type="SAM" id="MobiDB-lite"/>
    </source>
</evidence>
<dbReference type="EnsemblPlants" id="OMERI01G14160.1">
    <property type="protein sequence ID" value="OMERI01G14160.1"/>
    <property type="gene ID" value="OMERI01G14160"/>
</dbReference>
<dbReference type="Gramene" id="OMERI01G14160.1">
    <property type="protein sequence ID" value="OMERI01G14160.1"/>
    <property type="gene ID" value="OMERI01G14160"/>
</dbReference>
<sequence>MQPARIQAQDTKVIWAKPHGEDYEAKLAKAEESRWYPARRNSSWAKSIRRRVYAEGWRLRHNKPNFKEAEGAIPAAQACSPIDPLETHVAPGMAIPTDLQGTCHHGVIPHRYSRVDVELVEAMYEDLKLEIPGGDGEMELGETRLGNILWAKPYIVLPGREATSDRPSPPPAPSPPTPPEQSPPAPPLAPSPPDPLPVPSPPAPLPHRLLWLLRLHRLLRLLNLLHLLVPPTPRLTMLRLPSQGLLLQHLPSQGQRRRQKCMTHGASIPIRSHTSALKRRLTNRFKST</sequence>
<dbReference type="Pfam" id="PF26133">
    <property type="entry name" value="DUF8039"/>
    <property type="match status" value="1"/>
</dbReference>
<dbReference type="PANTHER" id="PTHR33018:SF34">
    <property type="entry name" value="OS02G0472350 PROTEIN"/>
    <property type="match status" value="1"/>
</dbReference>
<dbReference type="AlphaFoldDB" id="A0A0E0C1W9"/>
<evidence type="ECO:0000313" key="3">
    <source>
        <dbReference type="EnsemblPlants" id="OMERI01G14160.1"/>
    </source>
</evidence>
<dbReference type="HOGENOM" id="CLU_967657_0_0_1"/>
<protein>
    <recommendedName>
        <fullName evidence="2">DUF8039 domain-containing protein</fullName>
    </recommendedName>
</protein>
<evidence type="ECO:0000313" key="4">
    <source>
        <dbReference type="Proteomes" id="UP000008021"/>
    </source>
</evidence>
<dbReference type="PANTHER" id="PTHR33018">
    <property type="entry name" value="OS10G0338966 PROTEIN-RELATED"/>
    <property type="match status" value="1"/>
</dbReference>
<feature type="domain" description="DUF8039" evidence="2">
    <location>
        <begin position="81"/>
        <end position="157"/>
    </location>
</feature>
<evidence type="ECO:0000259" key="2">
    <source>
        <dbReference type="Pfam" id="PF26133"/>
    </source>
</evidence>
<feature type="region of interest" description="Disordered" evidence="1">
    <location>
        <begin position="160"/>
        <end position="200"/>
    </location>
</feature>
<organism evidence="3">
    <name type="scientific">Oryza meridionalis</name>
    <dbReference type="NCBI Taxonomy" id="40149"/>
    <lineage>
        <taxon>Eukaryota</taxon>
        <taxon>Viridiplantae</taxon>
        <taxon>Streptophyta</taxon>
        <taxon>Embryophyta</taxon>
        <taxon>Tracheophyta</taxon>
        <taxon>Spermatophyta</taxon>
        <taxon>Magnoliopsida</taxon>
        <taxon>Liliopsida</taxon>
        <taxon>Poales</taxon>
        <taxon>Poaceae</taxon>
        <taxon>BOP clade</taxon>
        <taxon>Oryzoideae</taxon>
        <taxon>Oryzeae</taxon>
        <taxon>Oryzinae</taxon>
        <taxon>Oryza</taxon>
    </lineage>
</organism>
<dbReference type="InterPro" id="IPR058352">
    <property type="entry name" value="DUF8039"/>
</dbReference>
<reference evidence="3" key="1">
    <citation type="submission" date="2015-04" db="UniProtKB">
        <authorList>
            <consortium name="EnsemblPlants"/>
        </authorList>
    </citation>
    <scope>IDENTIFICATION</scope>
</reference>
<name>A0A0E0C1W9_9ORYZ</name>
<reference evidence="3" key="2">
    <citation type="submission" date="2018-05" db="EMBL/GenBank/DDBJ databases">
        <title>OmerRS3 (Oryza meridionalis Reference Sequence Version 3).</title>
        <authorList>
            <person name="Zhang J."/>
            <person name="Kudrna D."/>
            <person name="Lee S."/>
            <person name="Talag J."/>
            <person name="Welchert J."/>
            <person name="Wing R.A."/>
        </authorList>
    </citation>
    <scope>NUCLEOTIDE SEQUENCE [LARGE SCALE GENOMIC DNA]</scope>
    <source>
        <strain evidence="3">cv. OR44</strain>
    </source>
</reference>
<proteinExistence type="predicted"/>